<evidence type="ECO:0000313" key="4">
    <source>
        <dbReference type="Proteomes" id="UP000499080"/>
    </source>
</evidence>
<keyword evidence="1" id="KW-0479">Metal-binding</keyword>
<keyword evidence="4" id="KW-1185">Reference proteome</keyword>
<gene>
    <name evidence="3" type="ORF">AVEN_200396_1</name>
</gene>
<name>A0A4Y2UGI0_ARAVE</name>
<proteinExistence type="predicted"/>
<protein>
    <recommendedName>
        <fullName evidence="2">SWIM-type domain-containing protein</fullName>
    </recommendedName>
</protein>
<reference evidence="3 4" key="1">
    <citation type="journal article" date="2019" name="Sci. Rep.">
        <title>Orb-weaving spider Araneus ventricosus genome elucidates the spidroin gene catalogue.</title>
        <authorList>
            <person name="Kono N."/>
            <person name="Nakamura H."/>
            <person name="Ohtoshi R."/>
            <person name="Moran D.A.P."/>
            <person name="Shinohara A."/>
            <person name="Yoshida Y."/>
            <person name="Fujiwara M."/>
            <person name="Mori M."/>
            <person name="Tomita M."/>
            <person name="Arakawa K."/>
        </authorList>
    </citation>
    <scope>NUCLEOTIDE SEQUENCE [LARGE SCALE GENOMIC DNA]</scope>
</reference>
<evidence type="ECO:0000256" key="1">
    <source>
        <dbReference type="PROSITE-ProRule" id="PRU00325"/>
    </source>
</evidence>
<keyword evidence="1" id="KW-0862">Zinc</keyword>
<feature type="domain" description="SWIM-type" evidence="2">
    <location>
        <begin position="84"/>
        <end position="124"/>
    </location>
</feature>
<organism evidence="3 4">
    <name type="scientific">Araneus ventricosus</name>
    <name type="common">Orbweaver spider</name>
    <name type="synonym">Epeira ventricosa</name>
    <dbReference type="NCBI Taxonomy" id="182803"/>
    <lineage>
        <taxon>Eukaryota</taxon>
        <taxon>Metazoa</taxon>
        <taxon>Ecdysozoa</taxon>
        <taxon>Arthropoda</taxon>
        <taxon>Chelicerata</taxon>
        <taxon>Arachnida</taxon>
        <taxon>Araneae</taxon>
        <taxon>Araneomorphae</taxon>
        <taxon>Entelegynae</taxon>
        <taxon>Araneoidea</taxon>
        <taxon>Araneidae</taxon>
        <taxon>Araneus</taxon>
    </lineage>
</organism>
<dbReference type="PROSITE" id="PS50966">
    <property type="entry name" value="ZF_SWIM"/>
    <property type="match status" value="1"/>
</dbReference>
<sequence>MSCTIFDSPLPLRGFSAQHISEYMLKINELNEDHGTCSTLKSHIAGIKMFQSHFINCVTFTANTPEGTLELLGTVRASYKKKGYQVEISIDISSNEILGAKCECAGGRTPSSCKHAFAVLAFVQEY</sequence>
<feature type="non-terminal residue" evidence="3">
    <location>
        <position position="126"/>
    </location>
</feature>
<comment type="caution">
    <text evidence="3">The sequence shown here is derived from an EMBL/GenBank/DDBJ whole genome shotgun (WGS) entry which is preliminary data.</text>
</comment>
<dbReference type="EMBL" id="BGPR01036669">
    <property type="protein sequence ID" value="GBO11978.1"/>
    <property type="molecule type" value="Genomic_DNA"/>
</dbReference>
<evidence type="ECO:0000259" key="2">
    <source>
        <dbReference type="PROSITE" id="PS50966"/>
    </source>
</evidence>
<evidence type="ECO:0000313" key="3">
    <source>
        <dbReference type="EMBL" id="GBO11978.1"/>
    </source>
</evidence>
<dbReference type="GO" id="GO:0008270">
    <property type="term" value="F:zinc ion binding"/>
    <property type="evidence" value="ECO:0007669"/>
    <property type="project" value="UniProtKB-KW"/>
</dbReference>
<accession>A0A4Y2UGI0</accession>
<dbReference type="InterPro" id="IPR007527">
    <property type="entry name" value="Znf_SWIM"/>
</dbReference>
<dbReference type="Proteomes" id="UP000499080">
    <property type="component" value="Unassembled WGS sequence"/>
</dbReference>
<keyword evidence="1" id="KW-0863">Zinc-finger</keyword>
<dbReference type="AlphaFoldDB" id="A0A4Y2UGI0"/>